<dbReference type="PROSITE" id="PS51384">
    <property type="entry name" value="FAD_FR"/>
    <property type="match status" value="1"/>
</dbReference>
<dbReference type="InterPro" id="IPR017927">
    <property type="entry name" value="FAD-bd_FR_type"/>
</dbReference>
<evidence type="ECO:0000256" key="1">
    <source>
        <dbReference type="ARBA" id="ARBA00001974"/>
    </source>
</evidence>
<evidence type="ECO:0000259" key="11">
    <source>
        <dbReference type="PROSITE" id="PS51340"/>
    </source>
</evidence>
<proteinExistence type="inferred from homology"/>
<dbReference type="Gene3D" id="3.10.20.30">
    <property type="match status" value="1"/>
</dbReference>
<organism evidence="13 14">
    <name type="scientific">Rhizobium leguminosarum bv. viciae</name>
    <dbReference type="NCBI Taxonomy" id="387"/>
    <lineage>
        <taxon>Bacteria</taxon>
        <taxon>Pseudomonadati</taxon>
        <taxon>Pseudomonadota</taxon>
        <taxon>Alphaproteobacteria</taxon>
        <taxon>Hyphomicrobiales</taxon>
        <taxon>Rhizobiaceae</taxon>
        <taxon>Rhizobium/Agrobacterium group</taxon>
        <taxon>Rhizobium</taxon>
    </lineage>
</organism>
<evidence type="ECO:0000256" key="9">
    <source>
        <dbReference type="ARBA" id="ARBA00061434"/>
    </source>
</evidence>
<dbReference type="PANTHER" id="PTHR47354">
    <property type="entry name" value="NADH OXIDOREDUCTASE HCR"/>
    <property type="match status" value="1"/>
</dbReference>
<evidence type="ECO:0000256" key="5">
    <source>
        <dbReference type="ARBA" id="ARBA00022827"/>
    </source>
</evidence>
<dbReference type="SUPFAM" id="SSF50800">
    <property type="entry name" value="PK beta-barrel domain-like"/>
    <property type="match status" value="1"/>
</dbReference>
<feature type="domain" description="FAD-binding FR-type" evidence="12">
    <location>
        <begin position="303"/>
        <end position="406"/>
    </location>
</feature>
<evidence type="ECO:0000256" key="2">
    <source>
        <dbReference type="ARBA" id="ARBA00022630"/>
    </source>
</evidence>
<dbReference type="CDD" id="cd00207">
    <property type="entry name" value="fer2"/>
    <property type="match status" value="1"/>
</dbReference>
<dbReference type="GO" id="GO:0016491">
    <property type="term" value="F:oxidoreductase activity"/>
    <property type="evidence" value="ECO:0007669"/>
    <property type="project" value="UniProtKB-KW"/>
</dbReference>
<keyword evidence="4" id="KW-0479">Metal-binding</keyword>
<dbReference type="InterPro" id="IPR012675">
    <property type="entry name" value="Beta-grasp_dom_sf"/>
</dbReference>
<dbReference type="InterPro" id="IPR001041">
    <property type="entry name" value="2Fe-2S_ferredoxin-type"/>
</dbReference>
<dbReference type="InterPro" id="IPR005303">
    <property type="entry name" value="MOCOS_middle"/>
</dbReference>
<comment type="cofactor">
    <cofactor evidence="1">
        <name>FAD</name>
        <dbReference type="ChEBI" id="CHEBI:57692"/>
    </cofactor>
</comment>
<keyword evidence="5" id="KW-0274">FAD</keyword>
<dbReference type="PROSITE" id="PS51340">
    <property type="entry name" value="MOSC"/>
    <property type="match status" value="1"/>
</dbReference>
<dbReference type="InterPro" id="IPR005302">
    <property type="entry name" value="MoCF_Sase_C"/>
</dbReference>
<gene>
    <name evidence="13" type="ORF">E0H31_30990</name>
</gene>
<dbReference type="InterPro" id="IPR017938">
    <property type="entry name" value="Riboflavin_synthase-like_b-brl"/>
</dbReference>
<keyword evidence="8" id="KW-0411">Iron-sulfur</keyword>
<dbReference type="GO" id="GO:0030151">
    <property type="term" value="F:molybdenum ion binding"/>
    <property type="evidence" value="ECO:0007669"/>
    <property type="project" value="InterPro"/>
</dbReference>
<dbReference type="Gene3D" id="2.40.30.10">
    <property type="entry name" value="Translation factors"/>
    <property type="match status" value="1"/>
</dbReference>
<dbReference type="Pfam" id="PF00175">
    <property type="entry name" value="NAD_binding_1"/>
    <property type="match status" value="1"/>
</dbReference>
<keyword evidence="2" id="KW-0285">Flavoprotein</keyword>
<evidence type="ECO:0000313" key="13">
    <source>
        <dbReference type="EMBL" id="TBX86616.1"/>
    </source>
</evidence>
<evidence type="ECO:0000256" key="7">
    <source>
        <dbReference type="ARBA" id="ARBA00023004"/>
    </source>
</evidence>
<dbReference type="Pfam" id="PF03476">
    <property type="entry name" value="MOSC_N"/>
    <property type="match status" value="1"/>
</dbReference>
<dbReference type="InterPro" id="IPR050415">
    <property type="entry name" value="MRET"/>
</dbReference>
<feature type="domain" description="MOSC" evidence="11">
    <location>
        <begin position="122"/>
        <end position="267"/>
    </location>
</feature>
<dbReference type="InterPro" id="IPR001433">
    <property type="entry name" value="OxRdtase_FAD/NAD-bd"/>
</dbReference>
<evidence type="ECO:0000256" key="6">
    <source>
        <dbReference type="ARBA" id="ARBA00023002"/>
    </source>
</evidence>
<dbReference type="Proteomes" id="UP000291866">
    <property type="component" value="Unassembled WGS sequence"/>
</dbReference>
<comment type="similarity">
    <text evidence="9">In the N-terminal section; belongs to the FAD-binding oxidoreductase type 6 family.</text>
</comment>
<evidence type="ECO:0000313" key="14">
    <source>
        <dbReference type="Proteomes" id="UP000291866"/>
    </source>
</evidence>
<keyword evidence="7" id="KW-0408">Iron</keyword>
<dbReference type="Pfam" id="PF03473">
    <property type="entry name" value="MOSC"/>
    <property type="match status" value="1"/>
</dbReference>
<accession>A0A8G2ISC2</accession>
<name>A0A8G2ISC2_RHILV</name>
<evidence type="ECO:0000259" key="10">
    <source>
        <dbReference type="PROSITE" id="PS51085"/>
    </source>
</evidence>
<dbReference type="InterPro" id="IPR011037">
    <property type="entry name" value="Pyrv_Knase-like_insert_dom_sf"/>
</dbReference>
<evidence type="ECO:0000256" key="8">
    <source>
        <dbReference type="ARBA" id="ARBA00023014"/>
    </source>
</evidence>
<dbReference type="SUPFAM" id="SSF54292">
    <property type="entry name" value="2Fe-2S ferredoxin-like"/>
    <property type="match status" value="1"/>
</dbReference>
<dbReference type="Pfam" id="PF00970">
    <property type="entry name" value="FAD_binding_6"/>
    <property type="match status" value="1"/>
</dbReference>
<dbReference type="SUPFAM" id="SSF63380">
    <property type="entry name" value="Riboflavin synthase domain-like"/>
    <property type="match status" value="1"/>
</dbReference>
<dbReference type="InterPro" id="IPR036010">
    <property type="entry name" value="2Fe-2S_ferredoxin-like_sf"/>
</dbReference>
<evidence type="ECO:0000256" key="4">
    <source>
        <dbReference type="ARBA" id="ARBA00022723"/>
    </source>
</evidence>
<dbReference type="InterPro" id="IPR008333">
    <property type="entry name" value="Cbr1-like_FAD-bd_dom"/>
</dbReference>
<dbReference type="AlphaFoldDB" id="A0A8G2ISC2"/>
<evidence type="ECO:0000256" key="3">
    <source>
        <dbReference type="ARBA" id="ARBA00022714"/>
    </source>
</evidence>
<dbReference type="PROSITE" id="PS00197">
    <property type="entry name" value="2FE2S_FER_1"/>
    <property type="match status" value="1"/>
</dbReference>
<keyword evidence="6" id="KW-0560">Oxidoreductase</keyword>
<dbReference type="SUPFAM" id="SSF52343">
    <property type="entry name" value="Ferredoxin reductase-like, C-terminal NADP-linked domain"/>
    <property type="match status" value="1"/>
</dbReference>
<dbReference type="PRINTS" id="PR00410">
    <property type="entry name" value="PHEHYDRXLASE"/>
</dbReference>
<dbReference type="InterPro" id="IPR006058">
    <property type="entry name" value="2Fe2S_fd_BS"/>
</dbReference>
<dbReference type="GO" id="GO:0030170">
    <property type="term" value="F:pyridoxal phosphate binding"/>
    <property type="evidence" value="ECO:0007669"/>
    <property type="project" value="InterPro"/>
</dbReference>
<sequence length="653" mass="71852">MLSHALRFPLHSMFIHPLKSGTPQSVETLNVFLDGIELDRRLMVVDGNYRFLTAREMPELLAVRCVVIEGGYVFFAPGMSPIEIGRTAIEGADATVWQDTVKAGSFGRNIDDWLSSYLKRQARLVSMTEETRRPLRMTPGRSYTFADTGPVLLTSQASLDELNERLDTPITMQQFRPNIVVRTTIAWEEDHWDRIRIGEVEFDVGTACDRCAMITINPATRLRSPIAEPLKTLTTYRKVENNHVYFGLYLVPRNTGRVFLSDELEVTKYKAKPHFVNVVPPAPRLIRTDLLESHGISTEPARVKKLALQCVAVLDEPSDVKTFRFRTEPAQPMRYFAGQFINIEIPHPDGKTVRSYSLSSSPSRPHDLSISVKRVEGGAVSNWLHDNLGVGMRLNASGPVGHFHFLKRPGRKVLLLGAGSGMTPMISMLRWIVDQHVPTDVVLHQTARSRSGLLFAVEMAVLARVASIPVRISCNLTKDRECDPALQGRLDDEVLARICPDVDERIVFCCGPDPYRSAVRAMLGRRKNFNTTNFLEESFGGAAPAENAAAGARADLAADANISIGFPGADRSVTARTTDTLLTIIRAAGLEIASGCQAGLCGACKCKVVSGEWTLSPSNVDPDMSCLPDDEKAAGYVLACSCCPAGDMQIVLA</sequence>
<protein>
    <submittedName>
        <fullName evidence="13">MOSC domain-containing protein</fullName>
    </submittedName>
</protein>
<dbReference type="Pfam" id="PF00111">
    <property type="entry name" value="Fer2"/>
    <property type="match status" value="1"/>
</dbReference>
<dbReference type="PANTHER" id="PTHR47354:SF6">
    <property type="entry name" value="NADH OXIDOREDUCTASE HCR"/>
    <property type="match status" value="1"/>
</dbReference>
<reference evidence="13 14" key="1">
    <citation type="submission" date="2019-02" db="EMBL/GenBank/DDBJ databases">
        <title>The competitiveness to form nodules shapes the capacities of Rhizobium leguminosarum sv viciae communities to promote symbiosis with specific hosts.</title>
        <authorList>
            <person name="Boivin S."/>
            <person name="Lepetit M."/>
        </authorList>
    </citation>
    <scope>NUCLEOTIDE SEQUENCE [LARGE SCALE GENOMIC DNA]</scope>
    <source>
        <strain evidence="13 14">SPF4F3</strain>
    </source>
</reference>
<dbReference type="GO" id="GO:0051537">
    <property type="term" value="F:2 iron, 2 sulfur cluster binding"/>
    <property type="evidence" value="ECO:0007669"/>
    <property type="project" value="UniProtKB-KW"/>
</dbReference>
<evidence type="ECO:0000259" key="12">
    <source>
        <dbReference type="PROSITE" id="PS51384"/>
    </source>
</evidence>
<dbReference type="SUPFAM" id="SSF141673">
    <property type="entry name" value="MOSC N-terminal domain-like"/>
    <property type="match status" value="1"/>
</dbReference>
<comment type="caution">
    <text evidence="13">The sequence shown here is derived from an EMBL/GenBank/DDBJ whole genome shotgun (WGS) entry which is preliminary data.</text>
</comment>
<keyword evidence="3" id="KW-0001">2Fe-2S</keyword>
<dbReference type="PROSITE" id="PS51085">
    <property type="entry name" value="2FE2S_FER_2"/>
    <property type="match status" value="1"/>
</dbReference>
<dbReference type="Gene3D" id="3.40.50.80">
    <property type="entry name" value="Nucleotide-binding domain of ferredoxin-NADP reductase (FNR) module"/>
    <property type="match status" value="1"/>
</dbReference>
<dbReference type="EMBL" id="SJLU01000022">
    <property type="protein sequence ID" value="TBX86616.1"/>
    <property type="molecule type" value="Genomic_DNA"/>
</dbReference>
<dbReference type="InterPro" id="IPR039261">
    <property type="entry name" value="FNR_nucleotide-bd"/>
</dbReference>
<feature type="domain" description="2Fe-2S ferredoxin-type" evidence="10">
    <location>
        <begin position="560"/>
        <end position="653"/>
    </location>
</feature>